<evidence type="ECO:0000256" key="11">
    <source>
        <dbReference type="SAM" id="MobiDB-lite"/>
    </source>
</evidence>
<keyword evidence="6 12" id="KW-1133">Transmembrane helix</keyword>
<dbReference type="PANTHER" id="PTHR11738">
    <property type="entry name" value="MHC CLASS I NK CELL RECEPTOR"/>
    <property type="match status" value="1"/>
</dbReference>
<keyword evidence="9" id="KW-0325">Glycoprotein</keyword>
<evidence type="ECO:0000256" key="10">
    <source>
        <dbReference type="ARBA" id="ARBA00023319"/>
    </source>
</evidence>
<evidence type="ECO:0000256" key="5">
    <source>
        <dbReference type="ARBA" id="ARBA00022737"/>
    </source>
</evidence>
<organism evidence="15 16">
    <name type="scientific">Octodon degus</name>
    <name type="common">Degu</name>
    <name type="synonym">Sciurus degus</name>
    <dbReference type="NCBI Taxonomy" id="10160"/>
    <lineage>
        <taxon>Eukaryota</taxon>
        <taxon>Metazoa</taxon>
        <taxon>Chordata</taxon>
        <taxon>Craniata</taxon>
        <taxon>Vertebrata</taxon>
        <taxon>Euteleostomi</taxon>
        <taxon>Mammalia</taxon>
        <taxon>Eutheria</taxon>
        <taxon>Euarchontoglires</taxon>
        <taxon>Glires</taxon>
        <taxon>Rodentia</taxon>
        <taxon>Hystricomorpha</taxon>
        <taxon>Octodontidae</taxon>
        <taxon>Octodon</taxon>
    </lineage>
</organism>
<evidence type="ECO:0000256" key="2">
    <source>
        <dbReference type="ARBA" id="ARBA00022475"/>
    </source>
</evidence>
<feature type="domain" description="Ig-like" evidence="14">
    <location>
        <begin position="320"/>
        <end position="510"/>
    </location>
</feature>
<evidence type="ECO:0000256" key="9">
    <source>
        <dbReference type="ARBA" id="ARBA00023180"/>
    </source>
</evidence>
<keyword evidence="7 12" id="KW-0472">Membrane</keyword>
<dbReference type="PROSITE" id="PS50835">
    <property type="entry name" value="IG_LIKE"/>
    <property type="match status" value="2"/>
</dbReference>
<dbReference type="InterPro" id="IPR007110">
    <property type="entry name" value="Ig-like_dom"/>
</dbReference>
<feature type="transmembrane region" description="Helical" evidence="12">
    <location>
        <begin position="639"/>
        <end position="661"/>
    </location>
</feature>
<evidence type="ECO:0000256" key="3">
    <source>
        <dbReference type="ARBA" id="ARBA00022692"/>
    </source>
</evidence>
<keyword evidence="10" id="KW-0393">Immunoglobulin domain</keyword>
<evidence type="ECO:0000256" key="6">
    <source>
        <dbReference type="ARBA" id="ARBA00022989"/>
    </source>
</evidence>
<accession>A0A6P6DVG2</accession>
<feature type="domain" description="Ig-like" evidence="14">
    <location>
        <begin position="225"/>
        <end position="314"/>
    </location>
</feature>
<keyword evidence="2" id="KW-1003">Cell membrane</keyword>
<evidence type="ECO:0000259" key="14">
    <source>
        <dbReference type="PROSITE" id="PS50835"/>
    </source>
</evidence>
<dbReference type="GO" id="GO:0002764">
    <property type="term" value="P:immune response-regulating signaling pathway"/>
    <property type="evidence" value="ECO:0007669"/>
    <property type="project" value="TreeGrafter"/>
</dbReference>
<dbReference type="InterPro" id="IPR003599">
    <property type="entry name" value="Ig_sub"/>
</dbReference>
<dbReference type="FunFam" id="2.60.40.10:FF:000049">
    <property type="entry name" value="Leukocyte immunoglobulin-like receptor subfamily B member 1"/>
    <property type="match status" value="6"/>
</dbReference>
<gene>
    <name evidence="16" type="primary">LOC101568956</name>
</gene>
<dbReference type="GeneID" id="101568956"/>
<dbReference type="PANTHER" id="PTHR11738:SF179">
    <property type="entry name" value="LEUKOCYTE IMMUNOGLOBULIN-LIKE RECEPTOR SUBFAMILY A MEMBER 5"/>
    <property type="match status" value="1"/>
</dbReference>
<dbReference type="InterPro" id="IPR013783">
    <property type="entry name" value="Ig-like_fold"/>
</dbReference>
<evidence type="ECO:0000313" key="16">
    <source>
        <dbReference type="RefSeq" id="XP_023563718.1"/>
    </source>
</evidence>
<feature type="chain" id="PRO_5028280343" evidence="13">
    <location>
        <begin position="24"/>
        <end position="748"/>
    </location>
</feature>
<evidence type="ECO:0000256" key="8">
    <source>
        <dbReference type="ARBA" id="ARBA00023157"/>
    </source>
</evidence>
<dbReference type="OrthoDB" id="9427497at2759"/>
<evidence type="ECO:0000313" key="15">
    <source>
        <dbReference type="Proteomes" id="UP000515203"/>
    </source>
</evidence>
<evidence type="ECO:0000256" key="7">
    <source>
        <dbReference type="ARBA" id="ARBA00023136"/>
    </source>
</evidence>
<evidence type="ECO:0000256" key="12">
    <source>
        <dbReference type="SAM" id="Phobius"/>
    </source>
</evidence>
<keyword evidence="15" id="KW-1185">Reference proteome</keyword>
<keyword evidence="3 12" id="KW-0812">Transmembrane</keyword>
<keyword evidence="4 13" id="KW-0732">Signal</keyword>
<reference evidence="16" key="1">
    <citation type="submission" date="2025-08" db="UniProtKB">
        <authorList>
            <consortium name="RefSeq"/>
        </authorList>
    </citation>
    <scope>IDENTIFICATION</scope>
</reference>
<dbReference type="SUPFAM" id="SSF48726">
    <property type="entry name" value="Immunoglobulin"/>
    <property type="match status" value="6"/>
</dbReference>
<keyword evidence="5" id="KW-0677">Repeat</keyword>
<feature type="signal peptide" evidence="13">
    <location>
        <begin position="1"/>
        <end position="23"/>
    </location>
</feature>
<dbReference type="SMART" id="SM00408">
    <property type="entry name" value="IGc2"/>
    <property type="match status" value="3"/>
</dbReference>
<proteinExistence type="predicted"/>
<sequence>MTATLTTLLFIGLGFVLKTGVQTGSLPKPRLWAEPAAVIKWGATVTIWCESTLGVQEYILKRRRFQGPWGIESPQQLRNKAKFDIPSITDDDAGQYLCYYRTASGWSPSSDVLELVVTGVYGKASLSALPSPVVTSGGKVTLKCGSQVRFDRFILTEEGTDKLPLELKSHQDGNGHFQALFPVGPVTPEQRRTFRCYGYYSRKPQVWSEPSDALELLLSEITPKPKLQAQPGSLIPRGSPVTLWCEGTLEAQQYHLYREGSPAFSDIQTSPGHRNKAKFSIPSMTEDDAGWYRCYYSSPAGWSQYSEALELVVTGVHSKPILLALPSPVVTSGRTVTLQCGSWEEFDRFILTEERETMFSWAQDSQKGPSGEIQALFRVGPVNPSHRWTFRCYGYGRSQPQVWSEPSDTLELLVPGTLAKVSFWAEPCCVIPRGKPVALRCEGTLKAQEYYLDKEGWPAPWNRKTLATPKNRTKFSIPSMREDDAGLYRCYYHSPAGWSQPSELLELVVTGVYHKPSLSALPSPVVPSGGNVTLQCGSQRRFSGFALSKEGGDKHFWMLDSQQDRSGQCRSRFPVGPVTPSHNWKFRCYGCVKSTPELWSEPSDLLELTVSGGPEDQPLPPESGLQDGSTPGLQGNNNVLTWVSMPCSLLMLILLLVFLYWHQQRSRERDPDTLPAAPHGHLTPPCLLRSSPAAVTQEENLYVTMKDTEPVDRVELDAQVRPRPIQGTGTSCLPVQPRDAALSCTTQL</sequence>
<dbReference type="InterPro" id="IPR050412">
    <property type="entry name" value="Ig-like_Receptors_ImmuneReg"/>
</dbReference>
<dbReference type="InParanoid" id="A0A6P6DVG2"/>
<name>A0A6P6DVG2_OCTDE</name>
<evidence type="ECO:0000256" key="4">
    <source>
        <dbReference type="ARBA" id="ARBA00022729"/>
    </source>
</evidence>
<keyword evidence="8" id="KW-1015">Disulfide bond</keyword>
<dbReference type="GO" id="GO:0005886">
    <property type="term" value="C:plasma membrane"/>
    <property type="evidence" value="ECO:0007669"/>
    <property type="project" value="UniProtKB-SubCell"/>
</dbReference>
<feature type="region of interest" description="Disordered" evidence="11">
    <location>
        <begin position="609"/>
        <end position="632"/>
    </location>
</feature>
<dbReference type="Proteomes" id="UP000515203">
    <property type="component" value="Unplaced"/>
</dbReference>
<dbReference type="InterPro" id="IPR036179">
    <property type="entry name" value="Ig-like_dom_sf"/>
</dbReference>
<feature type="region of interest" description="Disordered" evidence="11">
    <location>
        <begin position="669"/>
        <end position="688"/>
    </location>
</feature>
<dbReference type="InterPro" id="IPR003598">
    <property type="entry name" value="Ig_sub2"/>
</dbReference>
<dbReference type="Gene3D" id="2.60.40.10">
    <property type="entry name" value="Immunoglobulins"/>
    <property type="match status" value="6"/>
</dbReference>
<dbReference type="SMART" id="SM00409">
    <property type="entry name" value="IG"/>
    <property type="match status" value="6"/>
</dbReference>
<dbReference type="AlphaFoldDB" id="A0A6P6DVG2"/>
<protein>
    <submittedName>
        <fullName evidence="16">Leukocyte immunoglobulin-like receptor subfamily A member 6</fullName>
    </submittedName>
</protein>
<dbReference type="RefSeq" id="XP_023563718.1">
    <property type="nucleotide sequence ID" value="XM_023707950.1"/>
</dbReference>
<evidence type="ECO:0000256" key="1">
    <source>
        <dbReference type="ARBA" id="ARBA00004162"/>
    </source>
</evidence>
<evidence type="ECO:0000256" key="13">
    <source>
        <dbReference type="SAM" id="SignalP"/>
    </source>
</evidence>
<dbReference type="Pfam" id="PF13895">
    <property type="entry name" value="Ig_2"/>
    <property type="match status" value="2"/>
</dbReference>
<comment type="subcellular location">
    <subcellularLocation>
        <location evidence="1">Cell membrane</location>
        <topology evidence="1">Single-pass membrane protein</topology>
    </subcellularLocation>
</comment>